<keyword evidence="1" id="KW-0812">Transmembrane</keyword>
<dbReference type="AlphaFoldDB" id="G0V4G3"/>
<gene>
    <name evidence="2" type="ORF">CAAU_0354</name>
</gene>
<dbReference type="PANTHER" id="PTHR42867">
    <property type="entry name" value="MEMBRANE PROTEIN-RELATED"/>
    <property type="match status" value="1"/>
</dbReference>
<feature type="transmembrane region" description="Helical" evidence="1">
    <location>
        <begin position="204"/>
        <end position="225"/>
    </location>
</feature>
<keyword evidence="1" id="KW-1133">Transmembrane helix</keyword>
<evidence type="ECO:0000256" key="1">
    <source>
        <dbReference type="SAM" id="Phobius"/>
    </source>
</evidence>
<dbReference type="RefSeq" id="WP_008907721.1">
    <property type="nucleotide sequence ID" value="NZ_CAKP01000017.1"/>
</dbReference>
<organism evidence="2 3">
    <name type="scientific">Caloramator australicus RC3</name>
    <dbReference type="NCBI Taxonomy" id="857293"/>
    <lineage>
        <taxon>Bacteria</taxon>
        <taxon>Bacillati</taxon>
        <taxon>Bacillota</taxon>
        <taxon>Clostridia</taxon>
        <taxon>Eubacteriales</taxon>
        <taxon>Clostridiaceae</taxon>
        <taxon>Caloramator</taxon>
    </lineage>
</organism>
<feature type="transmembrane region" description="Helical" evidence="1">
    <location>
        <begin position="231"/>
        <end position="252"/>
    </location>
</feature>
<sequence length="295" mass="33423">MKQLRTVPIGGQAVIEGVMMRGERKIAIAVRDAKGNINVSVEENVPLSKKHKILGMPIIRGVAAFFDSLITGVKALSYSAQFFEAEETRVERYLKDKLKEKYEALEMGFTIIVSLIFAMLPFFILPTFAATFIRTSGFIKNILEGIIRLTIFLFYIVLISKLNDIQRVFQYHGAEHKSIHCYEAGLELTVENAKKFSTLHPRCGTNFLLIVMLISIFIFSFLGWPNLLIRILSRLILIPLVAGLSYELIRWFGKSESKLSKMLSYPGLMLQKLTTKEPDESQIEVALEALKNVLD</sequence>
<feature type="transmembrane region" description="Helical" evidence="1">
    <location>
        <begin position="145"/>
        <end position="162"/>
    </location>
</feature>
<keyword evidence="1" id="KW-0472">Membrane</keyword>
<dbReference type="EMBL" id="CAKP01000017">
    <property type="protein sequence ID" value="CCC58003.1"/>
    <property type="molecule type" value="Genomic_DNA"/>
</dbReference>
<dbReference type="Pfam" id="PF07136">
    <property type="entry name" value="DUF1385"/>
    <property type="match status" value="1"/>
</dbReference>
<keyword evidence="3" id="KW-1185">Reference proteome</keyword>
<name>G0V4G3_9CLOT</name>
<dbReference type="Proteomes" id="UP000007652">
    <property type="component" value="Unassembled WGS sequence"/>
</dbReference>
<accession>G0V4G3</accession>
<protein>
    <recommendedName>
        <fullName evidence="4">DUF1385 domain-containing protein</fullName>
    </recommendedName>
</protein>
<evidence type="ECO:0000313" key="2">
    <source>
        <dbReference type="EMBL" id="CCC58003.1"/>
    </source>
</evidence>
<reference evidence="2 3" key="1">
    <citation type="journal article" date="2011" name="J. Bacteriol.">
        <title>Draft genome sequence of Caloramator australicus strain RC3T, a thermoanaerobe from the Great Artesian Basin of Australia.</title>
        <authorList>
            <person name="Ogg C.D."/>
            <person name="Patel B.K.C."/>
        </authorList>
    </citation>
    <scope>NUCLEOTIDE SEQUENCE [LARGE SCALE GENOMIC DNA]</scope>
    <source>
        <strain evidence="2 3">RC3</strain>
    </source>
</reference>
<dbReference type="OrthoDB" id="9784805at2"/>
<proteinExistence type="predicted"/>
<comment type="caution">
    <text evidence="2">The sequence shown here is derived from an EMBL/GenBank/DDBJ whole genome shotgun (WGS) entry which is preliminary data.</text>
</comment>
<dbReference type="STRING" id="857293.CAAU_0354"/>
<dbReference type="eggNOG" id="COG3872">
    <property type="taxonomic scope" value="Bacteria"/>
</dbReference>
<evidence type="ECO:0008006" key="4">
    <source>
        <dbReference type="Google" id="ProtNLM"/>
    </source>
</evidence>
<feature type="transmembrane region" description="Helical" evidence="1">
    <location>
        <begin position="107"/>
        <end position="133"/>
    </location>
</feature>
<dbReference type="InterPro" id="IPR010787">
    <property type="entry name" value="DUF1385"/>
</dbReference>
<evidence type="ECO:0000313" key="3">
    <source>
        <dbReference type="Proteomes" id="UP000007652"/>
    </source>
</evidence>
<dbReference type="PANTHER" id="PTHR42867:SF1">
    <property type="entry name" value="MEMBRANE PROTEIN-RELATED"/>
    <property type="match status" value="1"/>
</dbReference>